<dbReference type="STRING" id="670307.HYPDE_26453"/>
<dbReference type="EMBL" id="CP005587">
    <property type="protein sequence ID" value="AGK56971.1"/>
    <property type="molecule type" value="Genomic_DNA"/>
</dbReference>
<evidence type="ECO:0000256" key="3">
    <source>
        <dbReference type="ARBA" id="ARBA00022723"/>
    </source>
</evidence>
<sequence length="121" mass="13366">MMQILKCVAVAALGLVVSGRALAADVSHGEEVYQSCQDCHSLDTNDLGPKHRGVFGRKAGSVLDYNYSPALKNSGLTWTEETLDKWLTDPQKLVPGSKMFFHLDAAKDRADVIEYLKERAR</sequence>
<accession>N0B8W5</accession>
<protein>
    <submittedName>
        <fullName evidence="9">Cytochrome c2</fullName>
    </submittedName>
</protein>
<proteinExistence type="predicted"/>
<dbReference type="HOGENOM" id="CLU_060944_2_0_5"/>
<dbReference type="RefSeq" id="WP_015597008.1">
    <property type="nucleotide sequence ID" value="NC_021172.1"/>
</dbReference>
<keyword evidence="10" id="KW-1185">Reference proteome</keyword>
<evidence type="ECO:0000313" key="10">
    <source>
        <dbReference type="Proteomes" id="UP000005952"/>
    </source>
</evidence>
<evidence type="ECO:0000256" key="2">
    <source>
        <dbReference type="ARBA" id="ARBA00022617"/>
    </source>
</evidence>
<keyword evidence="1" id="KW-0813">Transport</keyword>
<name>N0B8W5_9HYPH</name>
<evidence type="ECO:0000313" key="9">
    <source>
        <dbReference type="EMBL" id="AGK56971.1"/>
    </source>
</evidence>
<dbReference type="eggNOG" id="COG3474">
    <property type="taxonomic scope" value="Bacteria"/>
</dbReference>
<dbReference type="Gene3D" id="1.10.760.10">
    <property type="entry name" value="Cytochrome c-like domain"/>
    <property type="match status" value="1"/>
</dbReference>
<keyword evidence="4" id="KW-0249">Electron transport</keyword>
<organism evidence="9 10">
    <name type="scientific">Hyphomicrobium denitrificans 1NES1</name>
    <dbReference type="NCBI Taxonomy" id="670307"/>
    <lineage>
        <taxon>Bacteria</taxon>
        <taxon>Pseudomonadati</taxon>
        <taxon>Pseudomonadota</taxon>
        <taxon>Alphaproteobacteria</taxon>
        <taxon>Hyphomicrobiales</taxon>
        <taxon>Hyphomicrobiaceae</taxon>
        <taxon>Hyphomicrobium</taxon>
    </lineage>
</organism>
<feature type="signal peptide" evidence="7">
    <location>
        <begin position="1"/>
        <end position="23"/>
    </location>
</feature>
<keyword evidence="5 6" id="KW-0408">Iron</keyword>
<gene>
    <name evidence="9" type="ORF">HYPDE_26453</name>
</gene>
<dbReference type="InterPro" id="IPR002327">
    <property type="entry name" value="Cyt_c_1A/1B"/>
</dbReference>
<evidence type="ECO:0000259" key="8">
    <source>
        <dbReference type="PROSITE" id="PS51007"/>
    </source>
</evidence>
<evidence type="ECO:0000256" key="1">
    <source>
        <dbReference type="ARBA" id="ARBA00022448"/>
    </source>
</evidence>
<dbReference type="KEGG" id="hdt:HYPDE_26453"/>
<dbReference type="GO" id="GO:0046872">
    <property type="term" value="F:metal ion binding"/>
    <property type="evidence" value="ECO:0007669"/>
    <property type="project" value="UniProtKB-KW"/>
</dbReference>
<dbReference type="GO" id="GO:0020037">
    <property type="term" value="F:heme binding"/>
    <property type="evidence" value="ECO:0007669"/>
    <property type="project" value="InterPro"/>
</dbReference>
<feature type="chain" id="PRO_5004105670" evidence="7">
    <location>
        <begin position="24"/>
        <end position="121"/>
    </location>
</feature>
<evidence type="ECO:0000256" key="7">
    <source>
        <dbReference type="SAM" id="SignalP"/>
    </source>
</evidence>
<dbReference type="InterPro" id="IPR036909">
    <property type="entry name" value="Cyt_c-like_dom_sf"/>
</dbReference>
<dbReference type="GO" id="GO:0009055">
    <property type="term" value="F:electron transfer activity"/>
    <property type="evidence" value="ECO:0007669"/>
    <property type="project" value="InterPro"/>
</dbReference>
<dbReference type="PROSITE" id="PS51007">
    <property type="entry name" value="CYTC"/>
    <property type="match status" value="1"/>
</dbReference>
<evidence type="ECO:0000256" key="6">
    <source>
        <dbReference type="PROSITE-ProRule" id="PRU00433"/>
    </source>
</evidence>
<dbReference type="AlphaFoldDB" id="N0B8W5"/>
<dbReference type="SUPFAM" id="SSF46626">
    <property type="entry name" value="Cytochrome c"/>
    <property type="match status" value="1"/>
</dbReference>
<keyword evidence="2 6" id="KW-0349">Heme</keyword>
<dbReference type="InterPro" id="IPR009056">
    <property type="entry name" value="Cyt_c-like_dom"/>
</dbReference>
<evidence type="ECO:0000256" key="4">
    <source>
        <dbReference type="ARBA" id="ARBA00022982"/>
    </source>
</evidence>
<feature type="domain" description="Cytochrome c" evidence="8">
    <location>
        <begin position="24"/>
        <end position="120"/>
    </location>
</feature>
<keyword evidence="3 6" id="KW-0479">Metal-binding</keyword>
<dbReference type="Proteomes" id="UP000005952">
    <property type="component" value="Chromosome"/>
</dbReference>
<dbReference type="Pfam" id="PF00034">
    <property type="entry name" value="Cytochrom_C"/>
    <property type="match status" value="1"/>
</dbReference>
<dbReference type="PANTHER" id="PTHR11961">
    <property type="entry name" value="CYTOCHROME C"/>
    <property type="match status" value="1"/>
</dbReference>
<keyword evidence="7" id="KW-0732">Signal</keyword>
<reference evidence="9 10" key="1">
    <citation type="journal article" date="2013" name="Genome Announc.">
        <title>Genome sequences for three denitrifying bacterial strains isolated from a uranium- and nitrate-contaminated subsurface environment.</title>
        <authorList>
            <person name="Venkatramanan R."/>
            <person name="Prakash O."/>
            <person name="Woyke T."/>
            <person name="Chain P."/>
            <person name="Goodwin L.A."/>
            <person name="Watson D."/>
            <person name="Brooks S."/>
            <person name="Kostka J.E."/>
            <person name="Green S.J."/>
        </authorList>
    </citation>
    <scope>NUCLEOTIDE SEQUENCE [LARGE SCALE GENOMIC DNA]</scope>
    <source>
        <strain evidence="9 10">1NES1</strain>
    </source>
</reference>
<dbReference type="PRINTS" id="PR00604">
    <property type="entry name" value="CYTCHRMECIAB"/>
</dbReference>
<evidence type="ECO:0000256" key="5">
    <source>
        <dbReference type="ARBA" id="ARBA00023004"/>
    </source>
</evidence>
<dbReference type="OrthoDB" id="9805828at2"/>